<evidence type="ECO:0000313" key="2">
    <source>
        <dbReference type="EMBL" id="VYT00713.1"/>
    </source>
</evidence>
<keyword evidence="1" id="KW-1133">Transmembrane helix</keyword>
<keyword evidence="1" id="KW-0472">Membrane</keyword>
<feature type="transmembrane region" description="Helical" evidence="1">
    <location>
        <begin position="20"/>
        <end position="39"/>
    </location>
</feature>
<dbReference type="EMBL" id="CACRSM010000002">
    <property type="protein sequence ID" value="VYT00713.1"/>
    <property type="molecule type" value="Genomic_DNA"/>
</dbReference>
<accession>A0A6N2T6V3</accession>
<name>A0A6N2T6V3_9ACTO</name>
<organism evidence="2">
    <name type="scientific">Schaalia odontolytica</name>
    <dbReference type="NCBI Taxonomy" id="1660"/>
    <lineage>
        <taxon>Bacteria</taxon>
        <taxon>Bacillati</taxon>
        <taxon>Actinomycetota</taxon>
        <taxon>Actinomycetes</taxon>
        <taxon>Actinomycetales</taxon>
        <taxon>Actinomycetaceae</taxon>
        <taxon>Schaalia</taxon>
    </lineage>
</organism>
<dbReference type="AlphaFoldDB" id="A0A6N2T6V3"/>
<reference evidence="2" key="1">
    <citation type="submission" date="2019-11" db="EMBL/GenBank/DDBJ databases">
        <authorList>
            <person name="Feng L."/>
        </authorList>
    </citation>
    <scope>NUCLEOTIDE SEQUENCE</scope>
    <source>
        <strain evidence="2">AodontolyticusLFYP35</strain>
    </source>
</reference>
<evidence type="ECO:0000256" key="1">
    <source>
        <dbReference type="SAM" id="Phobius"/>
    </source>
</evidence>
<proteinExistence type="predicted"/>
<protein>
    <submittedName>
        <fullName evidence="2">Uncharacterized protein</fullName>
    </submittedName>
</protein>
<gene>
    <name evidence="2" type="ORF">AOLFYP35_01184</name>
</gene>
<sequence>MSDSLQVHQKDIQLLMRRLWGVIAAGALIVGVWQAWVGYSLRSLLLPVLMLALGAVTHLCLGAMIRSDATTRPMWIWVHMFGTFAILIGGLFLSKALGASAIVTGLVLICEHFVVFGGLGIALSRIIREVPVKEEPVIADADFSSSLTKEQNS</sequence>
<feature type="transmembrane region" description="Helical" evidence="1">
    <location>
        <begin position="45"/>
        <end position="65"/>
    </location>
</feature>
<feature type="transmembrane region" description="Helical" evidence="1">
    <location>
        <begin position="99"/>
        <end position="123"/>
    </location>
</feature>
<feature type="transmembrane region" description="Helical" evidence="1">
    <location>
        <begin position="74"/>
        <end position="93"/>
    </location>
</feature>
<keyword evidence="1" id="KW-0812">Transmembrane</keyword>